<keyword evidence="1" id="KW-0812">Transmembrane</keyword>
<evidence type="ECO:0000313" key="3">
    <source>
        <dbReference type="Proteomes" id="UP001225646"/>
    </source>
</evidence>
<evidence type="ECO:0000256" key="1">
    <source>
        <dbReference type="SAM" id="Phobius"/>
    </source>
</evidence>
<proteinExistence type="predicted"/>
<keyword evidence="1" id="KW-0472">Membrane</keyword>
<dbReference type="Pfam" id="PF09964">
    <property type="entry name" value="DUF2198"/>
    <property type="match status" value="1"/>
</dbReference>
<accession>A0ABT9VLW8</accession>
<gene>
    <name evidence="2" type="ORF">J2S06_001035</name>
</gene>
<reference evidence="2 3" key="1">
    <citation type="submission" date="2023-07" db="EMBL/GenBank/DDBJ databases">
        <title>Genomic Encyclopedia of Type Strains, Phase IV (KMG-IV): sequencing the most valuable type-strain genomes for metagenomic binning, comparative biology and taxonomic classification.</title>
        <authorList>
            <person name="Goeker M."/>
        </authorList>
    </citation>
    <scope>NUCLEOTIDE SEQUENCE [LARGE SCALE GENOMIC DNA]</scope>
    <source>
        <strain evidence="2 3">DSM 19092</strain>
    </source>
</reference>
<dbReference type="InterPro" id="IPR019242">
    <property type="entry name" value="DUF2198"/>
</dbReference>
<feature type="transmembrane region" description="Helical" evidence="1">
    <location>
        <begin position="48"/>
        <end position="65"/>
    </location>
</feature>
<dbReference type="EMBL" id="JAUSTR010000002">
    <property type="protein sequence ID" value="MDQ0161961.1"/>
    <property type="molecule type" value="Genomic_DNA"/>
</dbReference>
<sequence>MLKLVLAAFVPFLLVLFFTRVTYNHYVGTLLTAALLIASYYAGHMNTIYVAILDVVSLIAGFIVANKMKENVKKST</sequence>
<keyword evidence="3" id="KW-1185">Reference proteome</keyword>
<comment type="caution">
    <text evidence="2">The sequence shown here is derived from an EMBL/GenBank/DDBJ whole genome shotgun (WGS) entry which is preliminary data.</text>
</comment>
<protein>
    <submittedName>
        <fullName evidence="2">General stress protein CsbA</fullName>
    </submittedName>
</protein>
<dbReference type="RefSeq" id="WP_419151534.1">
    <property type="nucleotide sequence ID" value="NZ_JAUSTR010000002.1"/>
</dbReference>
<name>A0ABT9VLW8_9BACI</name>
<dbReference type="Proteomes" id="UP001225646">
    <property type="component" value="Unassembled WGS sequence"/>
</dbReference>
<organism evidence="2 3">
    <name type="scientific">Aeribacillus alveayuensis</name>
    <dbReference type="NCBI Taxonomy" id="279215"/>
    <lineage>
        <taxon>Bacteria</taxon>
        <taxon>Bacillati</taxon>
        <taxon>Bacillota</taxon>
        <taxon>Bacilli</taxon>
        <taxon>Bacillales</taxon>
        <taxon>Bacillaceae</taxon>
        <taxon>Aeribacillus</taxon>
    </lineage>
</organism>
<evidence type="ECO:0000313" key="2">
    <source>
        <dbReference type="EMBL" id="MDQ0161961.1"/>
    </source>
</evidence>
<keyword evidence="1" id="KW-1133">Transmembrane helix</keyword>